<sequence length="446" mass="49171">MVLALSACSGLTSHPDRVNRHAQTVALPTSWQETLPQNPVLLSDQLLDLIDNPQLTRLVQQTLAANYDLRQTALRLREQQLLARQTDAARKPELNLNLNSQRVKDSIITNTQTLSLDLSWEVDVWGRLADQSRAAEATTQARVLDYQAARNSLAARTIQRWIDISLREQVIRAEQQWLQSLQSTEEVITERYRSGLSGSNGLADLEAARTATARIRASLAAREQVQRNAYRQLAALQGIAGQIDLPNPQLRPDIENPPLRLPAEMIAHRPDLQSAYQQILAADAQAAVAQKQLLPSFSLSASLSQTRPDLNDLLSGSNAWSLLGRLTAPLFNAGRLKAGAEIAGLQAERSYLAYQQTLLNALNEVEASLGQEAALAQQQLHLKAALQHSEASLAHYQARYRDGLNTILDLLNAKQSAFDARIQLLQTQQARLTNRITLGLALGMGV</sequence>
<evidence type="ECO:0000313" key="4">
    <source>
        <dbReference type="Proteomes" id="UP000640333"/>
    </source>
</evidence>
<name>A0A8J7FMJ6_9GAMM</name>
<dbReference type="NCBIfam" id="TIGR01845">
    <property type="entry name" value="outer_NodT"/>
    <property type="match status" value="1"/>
</dbReference>
<protein>
    <submittedName>
        <fullName evidence="3">Efflux transporter outer membrane subunit</fullName>
    </submittedName>
</protein>
<keyword evidence="2" id="KW-0472">Membrane</keyword>
<accession>A0A8J7FMJ6</accession>
<comment type="similarity">
    <text evidence="1 2">Belongs to the outer membrane factor (OMF) (TC 1.B.17) family.</text>
</comment>
<dbReference type="PANTHER" id="PTHR30203">
    <property type="entry name" value="OUTER MEMBRANE CATION EFFLUX PROTEIN"/>
    <property type="match status" value="1"/>
</dbReference>
<keyword evidence="4" id="KW-1185">Reference proteome</keyword>
<dbReference type="Pfam" id="PF02321">
    <property type="entry name" value="OEP"/>
    <property type="match status" value="2"/>
</dbReference>
<comment type="subcellular location">
    <subcellularLocation>
        <location evidence="2">Cell outer membrane</location>
        <topology evidence="2">Lipid-anchor</topology>
    </subcellularLocation>
</comment>
<reference evidence="3" key="1">
    <citation type="submission" date="2020-10" db="EMBL/GenBank/DDBJ databases">
        <title>Bacterium isolated from coastal waters sediment.</title>
        <authorList>
            <person name="Chen R.-J."/>
            <person name="Lu D.-C."/>
            <person name="Zhu K.-L."/>
            <person name="Du Z.-J."/>
        </authorList>
    </citation>
    <scope>NUCLEOTIDE SEQUENCE</scope>
    <source>
        <strain evidence="3">N1Y112</strain>
    </source>
</reference>
<evidence type="ECO:0000256" key="2">
    <source>
        <dbReference type="RuleBase" id="RU362097"/>
    </source>
</evidence>
<proteinExistence type="inferred from homology"/>
<dbReference type="PANTHER" id="PTHR30203:SF23">
    <property type="entry name" value="OUTER MEMBRANE EFFLUX PROTEIN"/>
    <property type="match status" value="1"/>
</dbReference>
<comment type="caution">
    <text evidence="3">The sequence shown here is derived from an EMBL/GenBank/DDBJ whole genome shotgun (WGS) entry which is preliminary data.</text>
</comment>
<dbReference type="GO" id="GO:0015562">
    <property type="term" value="F:efflux transmembrane transporter activity"/>
    <property type="evidence" value="ECO:0007669"/>
    <property type="project" value="InterPro"/>
</dbReference>
<dbReference type="Gene3D" id="1.20.1600.10">
    <property type="entry name" value="Outer membrane efflux proteins (OEP)"/>
    <property type="match status" value="1"/>
</dbReference>
<keyword evidence="2" id="KW-0812">Transmembrane</keyword>
<evidence type="ECO:0000313" key="3">
    <source>
        <dbReference type="EMBL" id="MBE9399058.1"/>
    </source>
</evidence>
<gene>
    <name evidence="3" type="ORF">IOQ59_17500</name>
</gene>
<keyword evidence="2" id="KW-1134">Transmembrane beta strand</keyword>
<dbReference type="GO" id="GO:0009279">
    <property type="term" value="C:cell outer membrane"/>
    <property type="evidence" value="ECO:0007669"/>
    <property type="project" value="UniProtKB-SubCell"/>
</dbReference>
<dbReference type="AlphaFoldDB" id="A0A8J7FMJ6"/>
<dbReference type="Gene3D" id="2.20.200.10">
    <property type="entry name" value="Outer membrane efflux proteins (OEP)"/>
    <property type="match status" value="1"/>
</dbReference>
<dbReference type="Proteomes" id="UP000640333">
    <property type="component" value="Unassembled WGS sequence"/>
</dbReference>
<keyword evidence="2" id="KW-0564">Palmitate</keyword>
<keyword evidence="2" id="KW-0449">Lipoprotein</keyword>
<dbReference type="EMBL" id="JADEYS010000021">
    <property type="protein sequence ID" value="MBE9399058.1"/>
    <property type="molecule type" value="Genomic_DNA"/>
</dbReference>
<evidence type="ECO:0000256" key="1">
    <source>
        <dbReference type="ARBA" id="ARBA00007613"/>
    </source>
</evidence>
<organism evidence="3 4">
    <name type="scientific">Pontibacterium sinense</name>
    <dbReference type="NCBI Taxonomy" id="2781979"/>
    <lineage>
        <taxon>Bacteria</taxon>
        <taxon>Pseudomonadati</taxon>
        <taxon>Pseudomonadota</taxon>
        <taxon>Gammaproteobacteria</taxon>
        <taxon>Oceanospirillales</taxon>
        <taxon>Oceanospirillaceae</taxon>
        <taxon>Pontibacterium</taxon>
    </lineage>
</organism>
<dbReference type="SUPFAM" id="SSF56954">
    <property type="entry name" value="Outer membrane efflux proteins (OEP)"/>
    <property type="match status" value="1"/>
</dbReference>
<dbReference type="InterPro" id="IPR003423">
    <property type="entry name" value="OMP_efflux"/>
</dbReference>
<dbReference type="InterPro" id="IPR010131">
    <property type="entry name" value="MdtP/NodT-like"/>
</dbReference>